<accession>A0A5J4T9F8</accession>
<name>A0A5J4T9F8_9EUKA</name>
<sequence>PPTTADCLIPLLNLVFRSAEKGNYFGIPEVTGALMELCKQKNITQKSAPTQAANKVASSSIYTASGKGDGKAAAGPTIYAPSAGSRATKSQVPEPTSADQSESQDQDQNLGNLTLRKGHTSQAVMEMKAQKQIKDAKQAALTDVMVEQLQDESNMMKLRVQFVEVENKKKEDEISELRKKQVVIDDNMRAAYADRDEKEKRMKSMDEVTKEKDRIILRREKTIDDMQKKQKTSDTDIEILNQRLQKLGEESQKMNEDLEAQIFEVRRVKDELEAKQAELKDATDQVAILTEFQRKQLDDNFVMKRRVDEMEEDLSWAKEDHATMEHRMRAMEDRIKAKDQRAYALNTEIMNQEQRLRAKEDEIDKRD</sequence>
<feature type="region of interest" description="Disordered" evidence="2">
    <location>
        <begin position="65"/>
        <end position="107"/>
    </location>
</feature>
<reference evidence="3 4" key="1">
    <citation type="submission" date="2019-03" db="EMBL/GenBank/DDBJ databases">
        <title>Single cell metagenomics reveals metabolic interactions within the superorganism composed of flagellate Streblomastix strix and complex community of Bacteroidetes bacteria on its surface.</title>
        <authorList>
            <person name="Treitli S.C."/>
            <person name="Kolisko M."/>
            <person name="Husnik F."/>
            <person name="Keeling P."/>
            <person name="Hampl V."/>
        </authorList>
    </citation>
    <scope>NUCLEOTIDE SEQUENCE [LARGE SCALE GENOMIC DNA]</scope>
    <source>
        <strain evidence="3">ST1C</strain>
    </source>
</reference>
<proteinExistence type="predicted"/>
<feature type="non-terminal residue" evidence="3">
    <location>
        <position position="367"/>
    </location>
</feature>
<dbReference type="Gene3D" id="1.20.120.330">
    <property type="entry name" value="Nucleotidyltransferases domain 2"/>
    <property type="match status" value="1"/>
</dbReference>
<evidence type="ECO:0000256" key="2">
    <source>
        <dbReference type="SAM" id="MobiDB-lite"/>
    </source>
</evidence>
<feature type="coiled-coil region" evidence="1">
    <location>
        <begin position="146"/>
        <end position="180"/>
    </location>
</feature>
<feature type="non-terminal residue" evidence="3">
    <location>
        <position position="1"/>
    </location>
</feature>
<dbReference type="Proteomes" id="UP000324800">
    <property type="component" value="Unassembled WGS sequence"/>
</dbReference>
<feature type="coiled-coil region" evidence="1">
    <location>
        <begin position="237"/>
        <end position="362"/>
    </location>
</feature>
<dbReference type="AlphaFoldDB" id="A0A5J4T9F8"/>
<keyword evidence="1" id="KW-0175">Coiled coil</keyword>
<feature type="compositionally biased region" description="Low complexity" evidence="2">
    <location>
        <begin position="97"/>
        <end position="107"/>
    </location>
</feature>
<gene>
    <name evidence="3" type="ORF">EZS28_049615</name>
</gene>
<evidence type="ECO:0000313" key="3">
    <source>
        <dbReference type="EMBL" id="KAA6354858.1"/>
    </source>
</evidence>
<dbReference type="EMBL" id="SNRW01035587">
    <property type="protein sequence ID" value="KAA6354858.1"/>
    <property type="molecule type" value="Genomic_DNA"/>
</dbReference>
<feature type="compositionally biased region" description="Polar residues" evidence="2">
    <location>
        <begin position="85"/>
        <end position="94"/>
    </location>
</feature>
<protein>
    <submittedName>
        <fullName evidence="3">Uncharacterized protein</fullName>
    </submittedName>
</protein>
<organism evidence="3 4">
    <name type="scientific">Streblomastix strix</name>
    <dbReference type="NCBI Taxonomy" id="222440"/>
    <lineage>
        <taxon>Eukaryota</taxon>
        <taxon>Metamonada</taxon>
        <taxon>Preaxostyla</taxon>
        <taxon>Oxymonadida</taxon>
        <taxon>Streblomastigidae</taxon>
        <taxon>Streblomastix</taxon>
    </lineage>
</organism>
<evidence type="ECO:0000256" key="1">
    <source>
        <dbReference type="SAM" id="Coils"/>
    </source>
</evidence>
<comment type="caution">
    <text evidence="3">The sequence shown here is derived from an EMBL/GenBank/DDBJ whole genome shotgun (WGS) entry which is preliminary data.</text>
</comment>
<evidence type="ECO:0000313" key="4">
    <source>
        <dbReference type="Proteomes" id="UP000324800"/>
    </source>
</evidence>